<reference evidence="13 14" key="1">
    <citation type="journal article" date="2019" name="Int. J. Syst. Evol. Microbiol.">
        <title>The Global Catalogue of Microorganisms (GCM) 10K type strain sequencing project: providing services to taxonomists for standard genome sequencing and annotation.</title>
        <authorList>
            <consortium name="The Broad Institute Genomics Platform"/>
            <consortium name="The Broad Institute Genome Sequencing Center for Infectious Disease"/>
            <person name="Wu L."/>
            <person name="Ma J."/>
        </authorList>
    </citation>
    <scope>NUCLEOTIDE SEQUENCE [LARGE SCALE GENOMIC DNA]</scope>
    <source>
        <strain evidence="13 14">JCM 15591</strain>
    </source>
</reference>
<evidence type="ECO:0000256" key="3">
    <source>
        <dbReference type="ARBA" id="ARBA00022598"/>
    </source>
</evidence>
<dbReference type="InterPro" id="IPR013815">
    <property type="entry name" value="ATP_grasp_subdomain_1"/>
</dbReference>
<dbReference type="Gene3D" id="3.30.470.20">
    <property type="entry name" value="ATP-grasp fold, B domain"/>
    <property type="match status" value="1"/>
</dbReference>
<dbReference type="InterPro" id="IPR011761">
    <property type="entry name" value="ATP-grasp"/>
</dbReference>
<evidence type="ECO:0000256" key="7">
    <source>
        <dbReference type="ARBA" id="ARBA00022842"/>
    </source>
</evidence>
<evidence type="ECO:0000256" key="8">
    <source>
        <dbReference type="ARBA" id="ARBA00022917"/>
    </source>
</evidence>
<evidence type="ECO:0000256" key="10">
    <source>
        <dbReference type="PROSITE-ProRule" id="PRU00409"/>
    </source>
</evidence>
<dbReference type="Gene3D" id="3.40.50.20">
    <property type="match status" value="1"/>
</dbReference>
<accession>A0ABN2L223</accession>
<dbReference type="PROSITE" id="PS50975">
    <property type="entry name" value="ATP_GRASP"/>
    <property type="match status" value="1"/>
</dbReference>
<dbReference type="PROSITE" id="PS51202">
    <property type="entry name" value="RCK_C"/>
    <property type="match status" value="1"/>
</dbReference>
<evidence type="ECO:0000256" key="2">
    <source>
        <dbReference type="ARBA" id="ARBA00001946"/>
    </source>
</evidence>
<evidence type="ECO:0000259" key="12">
    <source>
        <dbReference type="PROSITE" id="PS51202"/>
    </source>
</evidence>
<keyword evidence="4" id="KW-0479">Metal-binding</keyword>
<keyword evidence="8" id="KW-0648">Protein biosynthesis</keyword>
<dbReference type="InterPro" id="IPR006037">
    <property type="entry name" value="RCK_C"/>
</dbReference>
<keyword evidence="14" id="KW-1185">Reference proteome</keyword>
<evidence type="ECO:0000256" key="4">
    <source>
        <dbReference type="ARBA" id="ARBA00022723"/>
    </source>
</evidence>
<evidence type="ECO:0000256" key="6">
    <source>
        <dbReference type="ARBA" id="ARBA00022840"/>
    </source>
</evidence>
<evidence type="ECO:0000256" key="5">
    <source>
        <dbReference type="ARBA" id="ARBA00022741"/>
    </source>
</evidence>
<evidence type="ECO:0000256" key="9">
    <source>
        <dbReference type="ARBA" id="ARBA00023211"/>
    </source>
</evidence>
<comment type="cofactor">
    <cofactor evidence="1">
        <name>Mn(2+)</name>
        <dbReference type="ChEBI" id="CHEBI:29035"/>
    </cofactor>
</comment>
<feature type="domain" description="ATP-grasp" evidence="11">
    <location>
        <begin position="152"/>
        <end position="335"/>
    </location>
</feature>
<dbReference type="Pfam" id="PF18030">
    <property type="entry name" value="Rimk_N"/>
    <property type="match status" value="1"/>
</dbReference>
<organism evidence="13 14">
    <name type="scientific">Nostocoides vanveenii</name>
    <dbReference type="NCBI Taxonomy" id="330835"/>
    <lineage>
        <taxon>Bacteria</taxon>
        <taxon>Bacillati</taxon>
        <taxon>Actinomycetota</taxon>
        <taxon>Actinomycetes</taxon>
        <taxon>Micrococcales</taxon>
        <taxon>Intrasporangiaceae</taxon>
        <taxon>Nostocoides</taxon>
    </lineage>
</organism>
<dbReference type="Pfam" id="PF08443">
    <property type="entry name" value="RimK"/>
    <property type="match status" value="1"/>
</dbReference>
<dbReference type="SUPFAM" id="SSF116726">
    <property type="entry name" value="TrkA C-terminal domain-like"/>
    <property type="match status" value="1"/>
</dbReference>
<dbReference type="EMBL" id="BAAAPN010000093">
    <property type="protein sequence ID" value="GAA1772381.1"/>
    <property type="molecule type" value="Genomic_DNA"/>
</dbReference>
<dbReference type="NCBIfam" id="TIGR00768">
    <property type="entry name" value="rimK_fam"/>
    <property type="match status" value="1"/>
</dbReference>
<feature type="domain" description="RCK C-terminal" evidence="12">
    <location>
        <begin position="344"/>
        <end position="427"/>
    </location>
</feature>
<keyword evidence="6 10" id="KW-0067">ATP-binding</keyword>
<name>A0ABN2L223_9MICO</name>
<dbReference type="PANTHER" id="PTHR21621:SF0">
    <property type="entry name" value="BETA-CITRYLGLUTAMATE SYNTHASE B-RELATED"/>
    <property type="match status" value="1"/>
</dbReference>
<evidence type="ECO:0000313" key="13">
    <source>
        <dbReference type="EMBL" id="GAA1772381.1"/>
    </source>
</evidence>
<dbReference type="Gene3D" id="3.30.70.1450">
    <property type="entry name" value="Regulator of K+ conductance, C-terminal domain"/>
    <property type="match status" value="1"/>
</dbReference>
<dbReference type="InterPro" id="IPR036721">
    <property type="entry name" value="RCK_C_sf"/>
</dbReference>
<dbReference type="InterPro" id="IPR041107">
    <property type="entry name" value="Rimk_N"/>
</dbReference>
<evidence type="ECO:0000313" key="14">
    <source>
        <dbReference type="Proteomes" id="UP001501475"/>
    </source>
</evidence>
<dbReference type="Proteomes" id="UP001501475">
    <property type="component" value="Unassembled WGS sequence"/>
</dbReference>
<dbReference type="GO" id="GO:0016874">
    <property type="term" value="F:ligase activity"/>
    <property type="evidence" value="ECO:0007669"/>
    <property type="project" value="UniProtKB-KW"/>
</dbReference>
<comment type="cofactor">
    <cofactor evidence="2">
        <name>Mg(2+)</name>
        <dbReference type="ChEBI" id="CHEBI:18420"/>
    </cofactor>
</comment>
<keyword evidence="5 10" id="KW-0547">Nucleotide-binding</keyword>
<evidence type="ECO:0000259" key="11">
    <source>
        <dbReference type="PROSITE" id="PS50975"/>
    </source>
</evidence>
<dbReference type="InterPro" id="IPR004666">
    <property type="entry name" value="Rp_bS6_RimK/Lys_biosynth_LsyX"/>
</dbReference>
<proteinExistence type="predicted"/>
<keyword evidence="3 13" id="KW-0436">Ligase</keyword>
<dbReference type="InterPro" id="IPR013651">
    <property type="entry name" value="ATP-grasp_RimK-type"/>
</dbReference>
<dbReference type="Gene3D" id="3.30.1490.20">
    <property type="entry name" value="ATP-grasp fold, A domain"/>
    <property type="match status" value="1"/>
</dbReference>
<keyword evidence="9" id="KW-0464">Manganese</keyword>
<sequence length="443" mass="47903">MAHERAPVSTLALIHGTSSSGMATHSRHPRTVLELPGPLTPPSCQAALVKLAILSRAPRSYTTSRLRTAAAARGHTVKVLNTLRFGIDLSQEAPDLLFRGRPLSHYDAVLPRIGNSVTYFGTAVVRQFEQMDVYTPNTANGIANSRDKLRATQILSRHNIGIPPTTFARDRADVSAAIERVGGAPVVIKLLEGTQGIGVILAPEIKVAEAIIETLHSTRQNVLIQKFVAESRGRDIRALVVGDRVVAAMRRVAVGDEFRSNVHRGGRVEAVDLDPEFESAAVRSAQIMGLRVAGVDMLEGADGPLVMEVNSSPGLEGIESATKLDVAGAIIDFIDNQVAFPEIDVRQRLTVSTGYGVAEIVVRGGDLVGQSLADSGILDKDLTVLTLHRGTAVIPRPDGRRVLEEGDRLLCFGKLEDMRSMIPARRDRARRLRKLPKPPIHHP</sequence>
<protein>
    <submittedName>
        <fullName evidence="13">RimK family alpha-L-glutamate ligase</fullName>
    </submittedName>
</protein>
<evidence type="ECO:0000256" key="1">
    <source>
        <dbReference type="ARBA" id="ARBA00001936"/>
    </source>
</evidence>
<dbReference type="Pfam" id="PF02080">
    <property type="entry name" value="TrkA_C"/>
    <property type="match status" value="1"/>
</dbReference>
<comment type="caution">
    <text evidence="13">The sequence shown here is derived from an EMBL/GenBank/DDBJ whole genome shotgun (WGS) entry which is preliminary data.</text>
</comment>
<gene>
    <name evidence="13" type="ORF">GCM10009810_32200</name>
</gene>
<keyword evidence="7" id="KW-0460">Magnesium</keyword>
<dbReference type="SUPFAM" id="SSF56059">
    <property type="entry name" value="Glutathione synthetase ATP-binding domain-like"/>
    <property type="match status" value="1"/>
</dbReference>
<dbReference type="PANTHER" id="PTHR21621">
    <property type="entry name" value="RIBOSOMAL PROTEIN S6 MODIFICATION PROTEIN"/>
    <property type="match status" value="1"/>
</dbReference>